<evidence type="ECO:0000313" key="1">
    <source>
        <dbReference type="EMBL" id="GAA1792527.1"/>
    </source>
</evidence>
<comment type="caution">
    <text evidence="1">The sequence shown here is derived from an EMBL/GenBank/DDBJ whole genome shotgun (WGS) entry which is preliminary data.</text>
</comment>
<sequence>MAHTWQAGRVPAFRQVDVFTRIPLRGNPLAVIHDADDWSTEQMARFANWTNLSETTFLMHPTDPAADYRVRIFTTAGELPFAGHPTLGSAHAWLEAGGIPQDPGKVLQQCGIGLVTIDRSERLAFAAPTLLRAGAVEPADAERVRTALGIIEADVVGMQWIDNGPGWIGVELTDAAAVLALDPDPVALRGHQIGVVGRHTSGGPDSVDVEVRAFYSDGPAVAEDPVTGSLNAGLAQWLIGSGRLPQQYVARQGTALGRDGRVHVHSAGGEIWVGGETVTVLRGEADLQAPM</sequence>
<dbReference type="EMBL" id="BAAAPO010000026">
    <property type="protein sequence ID" value="GAA1792527.1"/>
    <property type="molecule type" value="Genomic_DNA"/>
</dbReference>
<dbReference type="RefSeq" id="WP_425564373.1">
    <property type="nucleotide sequence ID" value="NZ_BAAAPO010000026.1"/>
</dbReference>
<organism evidence="1 2">
    <name type="scientific">Nostocoides veronense</name>
    <dbReference type="NCBI Taxonomy" id="330836"/>
    <lineage>
        <taxon>Bacteria</taxon>
        <taxon>Bacillati</taxon>
        <taxon>Actinomycetota</taxon>
        <taxon>Actinomycetes</taxon>
        <taxon>Micrococcales</taxon>
        <taxon>Intrasporangiaceae</taxon>
        <taxon>Nostocoides</taxon>
    </lineage>
</organism>
<dbReference type="PIRSF" id="PIRSF016184">
    <property type="entry name" value="PhzC_PhzF"/>
    <property type="match status" value="1"/>
</dbReference>
<accession>A0ABP4XV61</accession>
<dbReference type="NCBIfam" id="TIGR00654">
    <property type="entry name" value="PhzF_family"/>
    <property type="match status" value="1"/>
</dbReference>
<name>A0ABP4XV61_9MICO</name>
<dbReference type="SUPFAM" id="SSF54506">
    <property type="entry name" value="Diaminopimelate epimerase-like"/>
    <property type="match status" value="1"/>
</dbReference>
<keyword evidence="2" id="KW-1185">Reference proteome</keyword>
<dbReference type="InterPro" id="IPR003719">
    <property type="entry name" value="Phenazine_PhzF-like"/>
</dbReference>
<evidence type="ECO:0000313" key="2">
    <source>
        <dbReference type="Proteomes" id="UP001499938"/>
    </source>
</evidence>
<dbReference type="Gene3D" id="3.10.310.10">
    <property type="entry name" value="Diaminopimelate Epimerase, Chain A, domain 1"/>
    <property type="match status" value="2"/>
</dbReference>
<dbReference type="Proteomes" id="UP001499938">
    <property type="component" value="Unassembled WGS sequence"/>
</dbReference>
<reference evidence="2" key="1">
    <citation type="journal article" date="2019" name="Int. J. Syst. Evol. Microbiol.">
        <title>The Global Catalogue of Microorganisms (GCM) 10K type strain sequencing project: providing services to taxonomists for standard genome sequencing and annotation.</title>
        <authorList>
            <consortium name="The Broad Institute Genomics Platform"/>
            <consortium name="The Broad Institute Genome Sequencing Center for Infectious Disease"/>
            <person name="Wu L."/>
            <person name="Ma J."/>
        </authorList>
    </citation>
    <scope>NUCLEOTIDE SEQUENCE [LARGE SCALE GENOMIC DNA]</scope>
    <source>
        <strain evidence="2">JCM 15592</strain>
    </source>
</reference>
<dbReference type="PANTHER" id="PTHR13774:SF32">
    <property type="entry name" value="ANTISENSE-ENHANCING SEQUENCE 1"/>
    <property type="match status" value="1"/>
</dbReference>
<protein>
    <submittedName>
        <fullName evidence="1">PhzF family phenazine biosynthesis protein</fullName>
    </submittedName>
</protein>
<dbReference type="PANTHER" id="PTHR13774">
    <property type="entry name" value="PHENAZINE BIOSYNTHESIS PROTEIN"/>
    <property type="match status" value="1"/>
</dbReference>
<gene>
    <name evidence="1" type="ORF">GCM10009811_16740</name>
</gene>
<proteinExistence type="predicted"/>
<dbReference type="Pfam" id="PF02567">
    <property type="entry name" value="PhzC-PhzF"/>
    <property type="match status" value="1"/>
</dbReference>